<gene>
    <name evidence="1" type="ORF">EDD18DRAFT_1470562</name>
</gene>
<organism evidence="1 2">
    <name type="scientific">Armillaria luteobubalina</name>
    <dbReference type="NCBI Taxonomy" id="153913"/>
    <lineage>
        <taxon>Eukaryota</taxon>
        <taxon>Fungi</taxon>
        <taxon>Dikarya</taxon>
        <taxon>Basidiomycota</taxon>
        <taxon>Agaricomycotina</taxon>
        <taxon>Agaricomycetes</taxon>
        <taxon>Agaricomycetidae</taxon>
        <taxon>Agaricales</taxon>
        <taxon>Marasmiineae</taxon>
        <taxon>Physalacriaceae</taxon>
        <taxon>Armillaria</taxon>
    </lineage>
</organism>
<dbReference type="AlphaFoldDB" id="A0AA39NZS7"/>
<sequence length="392" mass="44192">MSAAVTNRKTTENKERRILFIRELEIVKIKPMKESRFRLKITSGDERKKTEVIKINTISFLPKWTQHLTFNFNPQAVVLWELHGRRWMSPHFKVLGSAQKTFGELFEGNNDRILKVSFQLDSPSNVMMAVVPEIEKPSESSKFLDPSNLQIVFDTTKTMIDALAGVHPAATIAWGFLSIGFKILENRCDLEDAICNLYKDMISAYEEFSEDDILKDRDRLQGIYDSLFKQTIECALFIEGYANKSMIGHLVTMDISDRAEKFSHVFADLKSQLSKEYAREAIIVTLGVQKNVDILIMRDRLRDLHPPQELGPKSRCMQGTCVVTINNIVSWIAQCDGKVMWCNGLAGTGKSSLMGTFHNLLTMDFGGRSRLVAFSLAGGQGQADFVGPNPGP</sequence>
<protein>
    <submittedName>
        <fullName evidence="1">Uncharacterized protein</fullName>
    </submittedName>
</protein>
<accession>A0AA39NZS7</accession>
<dbReference type="Proteomes" id="UP001175228">
    <property type="component" value="Unassembled WGS sequence"/>
</dbReference>
<dbReference type="EMBL" id="JAUEPU010000162">
    <property type="protein sequence ID" value="KAK0474726.1"/>
    <property type="molecule type" value="Genomic_DNA"/>
</dbReference>
<proteinExistence type="predicted"/>
<evidence type="ECO:0000313" key="2">
    <source>
        <dbReference type="Proteomes" id="UP001175228"/>
    </source>
</evidence>
<evidence type="ECO:0000313" key="1">
    <source>
        <dbReference type="EMBL" id="KAK0474726.1"/>
    </source>
</evidence>
<keyword evidence="2" id="KW-1185">Reference proteome</keyword>
<comment type="caution">
    <text evidence="1">The sequence shown here is derived from an EMBL/GenBank/DDBJ whole genome shotgun (WGS) entry which is preliminary data.</text>
</comment>
<reference evidence="1" key="1">
    <citation type="submission" date="2023-06" db="EMBL/GenBank/DDBJ databases">
        <authorList>
            <consortium name="Lawrence Berkeley National Laboratory"/>
            <person name="Ahrendt S."/>
            <person name="Sahu N."/>
            <person name="Indic B."/>
            <person name="Wong-Bajracharya J."/>
            <person name="Merenyi Z."/>
            <person name="Ke H.-M."/>
            <person name="Monk M."/>
            <person name="Kocsube S."/>
            <person name="Drula E."/>
            <person name="Lipzen A."/>
            <person name="Balint B."/>
            <person name="Henrissat B."/>
            <person name="Andreopoulos B."/>
            <person name="Martin F.M."/>
            <person name="Harder C.B."/>
            <person name="Rigling D."/>
            <person name="Ford K.L."/>
            <person name="Foster G.D."/>
            <person name="Pangilinan J."/>
            <person name="Papanicolaou A."/>
            <person name="Barry K."/>
            <person name="LaButti K."/>
            <person name="Viragh M."/>
            <person name="Koriabine M."/>
            <person name="Yan M."/>
            <person name="Riley R."/>
            <person name="Champramary S."/>
            <person name="Plett K.L."/>
            <person name="Tsai I.J."/>
            <person name="Slot J."/>
            <person name="Sipos G."/>
            <person name="Plett J."/>
            <person name="Nagy L.G."/>
            <person name="Grigoriev I.V."/>
        </authorList>
    </citation>
    <scope>NUCLEOTIDE SEQUENCE</scope>
    <source>
        <strain evidence="1">HWK02</strain>
    </source>
</reference>
<name>A0AA39NZS7_9AGAR</name>